<proteinExistence type="predicted"/>
<dbReference type="EMBL" id="BMLS01000001">
    <property type="protein sequence ID" value="GGO64045.1"/>
    <property type="molecule type" value="Genomic_DNA"/>
</dbReference>
<dbReference type="RefSeq" id="WP_188689115.1">
    <property type="nucleotide sequence ID" value="NZ_BMLS01000001.1"/>
</dbReference>
<accession>A0A917YQF0</accession>
<gene>
    <name evidence="1" type="ORF">GCM10010982_02520</name>
</gene>
<reference evidence="1" key="1">
    <citation type="journal article" date="2014" name="Int. J. Syst. Evol. Microbiol.">
        <title>Complete genome sequence of Corynebacterium casei LMG S-19264T (=DSM 44701T), isolated from a smear-ripened cheese.</title>
        <authorList>
            <consortium name="US DOE Joint Genome Institute (JGI-PGF)"/>
            <person name="Walter F."/>
            <person name="Albersmeier A."/>
            <person name="Kalinowski J."/>
            <person name="Ruckert C."/>
        </authorList>
    </citation>
    <scope>NUCLEOTIDE SEQUENCE</scope>
    <source>
        <strain evidence="1">CGMCC 1.7086</strain>
    </source>
</reference>
<evidence type="ECO:0000313" key="1">
    <source>
        <dbReference type="EMBL" id="GGO64045.1"/>
    </source>
</evidence>
<dbReference type="Proteomes" id="UP000606935">
    <property type="component" value="Unassembled WGS sequence"/>
</dbReference>
<protein>
    <submittedName>
        <fullName evidence="1">Uncharacterized protein</fullName>
    </submittedName>
</protein>
<dbReference type="AlphaFoldDB" id="A0A917YQF0"/>
<sequence length="56" mass="6276">MAATPRSIVQLKDRLRELNDCLETEPSGVEEMRQLKQALESLLDELHGEALSEPGK</sequence>
<reference evidence="1" key="2">
    <citation type="submission" date="2020-09" db="EMBL/GenBank/DDBJ databases">
        <authorList>
            <person name="Sun Q."/>
            <person name="Zhou Y."/>
        </authorList>
    </citation>
    <scope>NUCLEOTIDE SEQUENCE</scope>
    <source>
        <strain evidence="1">CGMCC 1.7086</strain>
    </source>
</reference>
<evidence type="ECO:0000313" key="2">
    <source>
        <dbReference type="Proteomes" id="UP000606935"/>
    </source>
</evidence>
<keyword evidence="2" id="KW-1185">Reference proteome</keyword>
<comment type="caution">
    <text evidence="1">The sequence shown here is derived from an EMBL/GenBank/DDBJ whole genome shotgun (WGS) entry which is preliminary data.</text>
</comment>
<name>A0A917YQF0_9ALTE</name>
<organism evidence="1 2">
    <name type="scientific">Bowmanella pacifica</name>
    <dbReference type="NCBI Taxonomy" id="502051"/>
    <lineage>
        <taxon>Bacteria</taxon>
        <taxon>Pseudomonadati</taxon>
        <taxon>Pseudomonadota</taxon>
        <taxon>Gammaproteobacteria</taxon>
        <taxon>Alteromonadales</taxon>
        <taxon>Alteromonadaceae</taxon>
        <taxon>Bowmanella</taxon>
    </lineage>
</organism>